<keyword evidence="13" id="KW-0393">Immunoglobulin domain</keyword>
<keyword evidence="7" id="KW-1064">Adaptive immunity</keyword>
<keyword evidence="11" id="KW-0325">Glycoprotein</keyword>
<dbReference type="InterPro" id="IPR015468">
    <property type="entry name" value="CD8_asu"/>
</dbReference>
<dbReference type="Gene3D" id="2.60.40.10">
    <property type="entry name" value="Immunoglobulins"/>
    <property type="match status" value="1"/>
</dbReference>
<feature type="region of interest" description="Disordered" evidence="14">
    <location>
        <begin position="204"/>
        <end position="223"/>
    </location>
</feature>
<keyword evidence="5" id="KW-0391">Immunity</keyword>
<keyword evidence="10" id="KW-1015">Disulfide bond</keyword>
<evidence type="ECO:0000256" key="2">
    <source>
        <dbReference type="ARBA" id="ARBA00022475"/>
    </source>
</evidence>
<dbReference type="InterPro" id="IPR036179">
    <property type="entry name" value="Ig-like_dom_sf"/>
</dbReference>
<comment type="subcellular location">
    <subcellularLocation>
        <location evidence="1">Cell membrane</location>
        <topology evidence="1">Single-pass type I membrane protein</topology>
    </subcellularLocation>
</comment>
<evidence type="ECO:0000256" key="1">
    <source>
        <dbReference type="ARBA" id="ARBA00004251"/>
    </source>
</evidence>
<dbReference type="PROSITE" id="PS50835">
    <property type="entry name" value="IG_LIKE"/>
    <property type="match status" value="1"/>
</dbReference>
<feature type="domain" description="Ig-like" evidence="16">
    <location>
        <begin position="33"/>
        <end position="125"/>
    </location>
</feature>
<protein>
    <recommendedName>
        <fullName evidence="16">Ig-like domain-containing protein</fullName>
    </recommendedName>
</protein>
<dbReference type="EMBL" id="JAWDJR010000021">
    <property type="protein sequence ID" value="KAK9955123.1"/>
    <property type="molecule type" value="Genomic_DNA"/>
</dbReference>
<keyword evidence="18" id="KW-1185">Reference proteome</keyword>
<keyword evidence="6 15" id="KW-1133">Transmembrane helix</keyword>
<feature type="compositionally biased region" description="Basic residues" evidence="14">
    <location>
        <begin position="204"/>
        <end position="215"/>
    </location>
</feature>
<dbReference type="AlphaFoldDB" id="A0AAW1Z2S0"/>
<feature type="transmembrane region" description="Helical" evidence="15">
    <location>
        <begin position="12"/>
        <end position="31"/>
    </location>
</feature>
<dbReference type="GO" id="GO:0002250">
    <property type="term" value="P:adaptive immune response"/>
    <property type="evidence" value="ECO:0007669"/>
    <property type="project" value="UniProtKB-KW"/>
</dbReference>
<evidence type="ECO:0000313" key="17">
    <source>
        <dbReference type="EMBL" id="KAK9955123.1"/>
    </source>
</evidence>
<dbReference type="InterPro" id="IPR007110">
    <property type="entry name" value="Ig-like_dom"/>
</dbReference>
<evidence type="ECO:0000256" key="9">
    <source>
        <dbReference type="ARBA" id="ARBA00023139"/>
    </source>
</evidence>
<organism evidence="17 18">
    <name type="scientific">Culter alburnus</name>
    <name type="common">Topmouth culter</name>
    <dbReference type="NCBI Taxonomy" id="194366"/>
    <lineage>
        <taxon>Eukaryota</taxon>
        <taxon>Metazoa</taxon>
        <taxon>Chordata</taxon>
        <taxon>Craniata</taxon>
        <taxon>Vertebrata</taxon>
        <taxon>Euteleostomi</taxon>
        <taxon>Actinopterygii</taxon>
        <taxon>Neopterygii</taxon>
        <taxon>Teleostei</taxon>
        <taxon>Ostariophysi</taxon>
        <taxon>Cypriniformes</taxon>
        <taxon>Xenocyprididae</taxon>
        <taxon>Xenocypridinae</taxon>
        <taxon>Culter</taxon>
    </lineage>
</organism>
<evidence type="ECO:0000256" key="8">
    <source>
        <dbReference type="ARBA" id="ARBA00023136"/>
    </source>
</evidence>
<dbReference type="InterPro" id="IPR013783">
    <property type="entry name" value="Ig-like_fold"/>
</dbReference>
<dbReference type="GO" id="GO:0005886">
    <property type="term" value="C:plasma membrane"/>
    <property type="evidence" value="ECO:0007669"/>
    <property type="project" value="UniProtKB-SubCell"/>
</dbReference>
<evidence type="ECO:0000256" key="11">
    <source>
        <dbReference type="ARBA" id="ARBA00023180"/>
    </source>
</evidence>
<reference evidence="17 18" key="1">
    <citation type="submission" date="2024-05" db="EMBL/GenBank/DDBJ databases">
        <title>A high-quality chromosomal-level genome assembly of Topmouth culter (Culter alburnus).</title>
        <authorList>
            <person name="Zhao H."/>
        </authorList>
    </citation>
    <scope>NUCLEOTIDE SEQUENCE [LARGE SCALE GENOMIC DNA]</scope>
    <source>
        <strain evidence="17">CATC2023</strain>
        <tissue evidence="17">Muscle</tissue>
    </source>
</reference>
<evidence type="ECO:0000256" key="12">
    <source>
        <dbReference type="ARBA" id="ARBA00023288"/>
    </source>
</evidence>
<dbReference type="SUPFAM" id="SSF48726">
    <property type="entry name" value="Immunoglobulin"/>
    <property type="match status" value="1"/>
</dbReference>
<evidence type="ECO:0000256" key="10">
    <source>
        <dbReference type="ARBA" id="ARBA00023157"/>
    </source>
</evidence>
<gene>
    <name evidence="17" type="ORF">ABG768_015022</name>
</gene>
<dbReference type="PANTHER" id="PTHR10441:SF2">
    <property type="entry name" value="T-CELL SURFACE GLYCOPROTEIN CD8 ALPHA CHAIN"/>
    <property type="match status" value="1"/>
</dbReference>
<keyword evidence="3 15" id="KW-0812">Transmembrane</keyword>
<proteinExistence type="predicted"/>
<accession>A0AAW1Z2S0</accession>
<dbReference type="InterPro" id="IPR013106">
    <property type="entry name" value="Ig_V-set"/>
</dbReference>
<keyword evidence="9" id="KW-0564">Palmitate</keyword>
<evidence type="ECO:0000256" key="15">
    <source>
        <dbReference type="SAM" id="Phobius"/>
    </source>
</evidence>
<evidence type="ECO:0000256" key="5">
    <source>
        <dbReference type="ARBA" id="ARBA00022859"/>
    </source>
</evidence>
<dbReference type="PANTHER" id="PTHR10441">
    <property type="entry name" value="CD8 ALPHA CHAIN"/>
    <property type="match status" value="1"/>
</dbReference>
<keyword evidence="2" id="KW-1003">Cell membrane</keyword>
<evidence type="ECO:0000256" key="7">
    <source>
        <dbReference type="ARBA" id="ARBA00023130"/>
    </source>
</evidence>
<dbReference type="Pfam" id="PF07686">
    <property type="entry name" value="V-set"/>
    <property type="match status" value="1"/>
</dbReference>
<feature type="transmembrane region" description="Helical" evidence="15">
    <location>
        <begin position="169"/>
        <end position="192"/>
    </location>
</feature>
<evidence type="ECO:0000256" key="4">
    <source>
        <dbReference type="ARBA" id="ARBA00022729"/>
    </source>
</evidence>
<evidence type="ECO:0000313" key="18">
    <source>
        <dbReference type="Proteomes" id="UP001479290"/>
    </source>
</evidence>
<evidence type="ECO:0000256" key="3">
    <source>
        <dbReference type="ARBA" id="ARBA00022692"/>
    </source>
</evidence>
<sequence length="223" mass="25259">MSALKIEKMYQIYIGFCVSLSLFFGVSARIYKEGEKIEIHCDPKSSGTLTFWFRMNSKSADYLFTVRNADVKDKSLSLEQFSINNNNGKVRLDIKAFKKKTDSGVYTCASMNNNKLFFGEMTEVEGEPDPTTKPPKIATTKPLPVTATTKSSCPCKKTDPKPRFNCETWILSSLAAGCALLLILLIVTILYCNRLRTRRCPHHYKRQPQPRHAGHAKLPNNHF</sequence>
<name>A0AAW1Z2S0_CULAL</name>
<comment type="caution">
    <text evidence="17">The sequence shown here is derived from an EMBL/GenBank/DDBJ whole genome shotgun (WGS) entry which is preliminary data.</text>
</comment>
<keyword evidence="8 15" id="KW-0472">Membrane</keyword>
<keyword evidence="4" id="KW-0732">Signal</keyword>
<dbReference type="Proteomes" id="UP001479290">
    <property type="component" value="Unassembled WGS sequence"/>
</dbReference>
<keyword evidence="12" id="KW-0449">Lipoprotein</keyword>
<evidence type="ECO:0000256" key="14">
    <source>
        <dbReference type="SAM" id="MobiDB-lite"/>
    </source>
</evidence>
<evidence type="ECO:0000256" key="13">
    <source>
        <dbReference type="ARBA" id="ARBA00023319"/>
    </source>
</evidence>
<evidence type="ECO:0000256" key="6">
    <source>
        <dbReference type="ARBA" id="ARBA00022989"/>
    </source>
</evidence>
<evidence type="ECO:0000259" key="16">
    <source>
        <dbReference type="PROSITE" id="PS50835"/>
    </source>
</evidence>